<evidence type="ECO:0000256" key="2">
    <source>
        <dbReference type="SAM" id="MobiDB-lite"/>
    </source>
</evidence>
<dbReference type="Proteomes" id="UP001259832">
    <property type="component" value="Unassembled WGS sequence"/>
</dbReference>
<sequence length="481" mass="53141">MRSRSMRSIGLGYTLSSMKTETAISDLLMQCEEQGVPLPEDPLQALRKAIAALRNTKHQLGYLQIPQAFDQLKKTCSEDAGEQELIVPAKRGGRRQKRTLMQDMVKRNRNNLVVDSESDESYDGQSGLAVMDPVASSKKKTKYPKKSRIQEQVEAAPAVCDKNQSLVDQFVQLGEFEVTHGYTQRGLARFRAAKEIRNSTFVVTSGAQAKKLDRVGAAVATKVDQLLNEGLDAALNEYDGDEEALFVTNVKKMNLRQAQRSLAELISKCEAAHIQLPGDSLEARAEAVEAIIHSLKDEKVVNLSDAQEELQQKFGFELAWKQQIENQEARRQRQHQQSKGPTSSAKDPRLLNLGVLPGAPPLKQRVEITPTKDGGRKSKGGVMTPSKRPASSQLQQIWTTKVAKKAKSVRELIMPEAPDEMEEKRPIYLKKKTTAGQSDLLDDEDSTGSPDQDIAALLDFDGLDEGADCSSNLSSDEELAL</sequence>
<dbReference type="Gene3D" id="1.10.150.110">
    <property type="entry name" value="DNA polymerase beta, N-terminal domain-like"/>
    <property type="match status" value="1"/>
</dbReference>
<dbReference type="SUPFAM" id="SSF47802">
    <property type="entry name" value="DNA polymerase beta, N-terminal domain-like"/>
    <property type="match status" value="1"/>
</dbReference>
<evidence type="ECO:0000259" key="3">
    <source>
        <dbReference type="Pfam" id="PF14716"/>
    </source>
</evidence>
<dbReference type="EMBL" id="JASMQC010000005">
    <property type="protein sequence ID" value="KAK1945174.1"/>
    <property type="molecule type" value="Genomic_DNA"/>
</dbReference>
<organism evidence="4 5">
    <name type="scientific">Phytophthora citrophthora</name>
    <dbReference type="NCBI Taxonomy" id="4793"/>
    <lineage>
        <taxon>Eukaryota</taxon>
        <taxon>Sar</taxon>
        <taxon>Stramenopiles</taxon>
        <taxon>Oomycota</taxon>
        <taxon>Peronosporomycetes</taxon>
        <taxon>Peronosporales</taxon>
        <taxon>Peronosporaceae</taxon>
        <taxon>Phytophthora</taxon>
    </lineage>
</organism>
<protein>
    <recommendedName>
        <fullName evidence="3">Crossover junction endonuclease MUS81-like HHH domain-containing protein</fullName>
    </recommendedName>
</protein>
<dbReference type="InterPro" id="IPR027421">
    <property type="entry name" value="DNA_pol_lamdba_lyase_dom_sf"/>
</dbReference>
<proteinExistence type="predicted"/>
<accession>A0AAD9LSJ5</accession>
<name>A0AAD9LSJ5_9STRA</name>
<evidence type="ECO:0000256" key="1">
    <source>
        <dbReference type="SAM" id="Coils"/>
    </source>
</evidence>
<feature type="coiled-coil region" evidence="1">
    <location>
        <begin position="255"/>
        <end position="298"/>
    </location>
</feature>
<feature type="region of interest" description="Disordered" evidence="2">
    <location>
        <begin position="416"/>
        <end position="453"/>
    </location>
</feature>
<feature type="compositionally biased region" description="Polar residues" evidence="2">
    <location>
        <begin position="335"/>
        <end position="345"/>
    </location>
</feature>
<keyword evidence="1" id="KW-0175">Coiled coil</keyword>
<gene>
    <name evidence="4" type="ORF">P3T76_003707</name>
</gene>
<evidence type="ECO:0000313" key="4">
    <source>
        <dbReference type="EMBL" id="KAK1945174.1"/>
    </source>
</evidence>
<dbReference type="InterPro" id="IPR010996">
    <property type="entry name" value="HHH_MUS81"/>
</dbReference>
<keyword evidence="5" id="KW-1185">Reference proteome</keyword>
<reference evidence="4" key="1">
    <citation type="submission" date="2023-08" db="EMBL/GenBank/DDBJ databases">
        <title>Reference Genome Resource for the Citrus Pathogen Phytophthora citrophthora.</title>
        <authorList>
            <person name="Moller H."/>
            <person name="Coetzee B."/>
            <person name="Rose L.J."/>
            <person name="Van Niekerk J.M."/>
        </authorList>
    </citation>
    <scope>NUCLEOTIDE SEQUENCE</scope>
    <source>
        <strain evidence="4">STE-U-9442</strain>
    </source>
</reference>
<comment type="caution">
    <text evidence="4">The sequence shown here is derived from an EMBL/GenBank/DDBJ whole genome shotgun (WGS) entry which is preliminary data.</text>
</comment>
<feature type="region of interest" description="Disordered" evidence="2">
    <location>
        <begin position="327"/>
        <end position="395"/>
    </location>
</feature>
<dbReference type="AlphaFoldDB" id="A0AAD9LSJ5"/>
<evidence type="ECO:0000313" key="5">
    <source>
        <dbReference type="Proteomes" id="UP001259832"/>
    </source>
</evidence>
<feature type="domain" description="Crossover junction endonuclease MUS81-like HHH" evidence="3">
    <location>
        <begin position="162"/>
        <end position="230"/>
    </location>
</feature>
<dbReference type="Pfam" id="PF14716">
    <property type="entry name" value="HHH_8"/>
    <property type="match status" value="1"/>
</dbReference>